<name>J3MXJ5_ORYBR</name>
<proteinExistence type="predicted"/>
<gene>
    <name evidence="2" type="primary">LOC102716526</name>
</gene>
<dbReference type="EnsemblPlants" id="OB09G17240.1">
    <property type="protein sequence ID" value="OB09G17240.1"/>
    <property type="gene ID" value="OB09G17240"/>
</dbReference>
<dbReference type="eggNOG" id="ENOG502SZYV">
    <property type="taxonomic scope" value="Eukaryota"/>
</dbReference>
<organism evidence="2">
    <name type="scientific">Oryza brachyantha</name>
    <name type="common">malo sina</name>
    <dbReference type="NCBI Taxonomy" id="4533"/>
    <lineage>
        <taxon>Eukaryota</taxon>
        <taxon>Viridiplantae</taxon>
        <taxon>Streptophyta</taxon>
        <taxon>Embryophyta</taxon>
        <taxon>Tracheophyta</taxon>
        <taxon>Spermatophyta</taxon>
        <taxon>Magnoliopsida</taxon>
        <taxon>Liliopsida</taxon>
        <taxon>Poales</taxon>
        <taxon>Poaceae</taxon>
        <taxon>BOP clade</taxon>
        <taxon>Oryzoideae</taxon>
        <taxon>Oryzeae</taxon>
        <taxon>Oryzinae</taxon>
        <taxon>Oryza</taxon>
    </lineage>
</organism>
<dbReference type="GeneID" id="102716526"/>
<protein>
    <submittedName>
        <fullName evidence="2">Uncharacterized protein</fullName>
    </submittedName>
</protein>
<dbReference type="Gramene" id="OB09G17240.1">
    <property type="protein sequence ID" value="OB09G17240.1"/>
    <property type="gene ID" value="OB09G17240"/>
</dbReference>
<dbReference type="OMA" id="CDNDEGN"/>
<feature type="compositionally biased region" description="Polar residues" evidence="1">
    <location>
        <begin position="120"/>
        <end position="130"/>
    </location>
</feature>
<dbReference type="PANTHER" id="PTHR34807">
    <property type="entry name" value="OS08G0270800 PROTEIN"/>
    <property type="match status" value="1"/>
</dbReference>
<keyword evidence="3" id="KW-1185">Reference proteome</keyword>
<reference evidence="2" key="2">
    <citation type="submission" date="2013-04" db="UniProtKB">
        <authorList>
            <consortium name="EnsemblPlants"/>
        </authorList>
    </citation>
    <scope>IDENTIFICATION</scope>
</reference>
<evidence type="ECO:0000313" key="3">
    <source>
        <dbReference type="Proteomes" id="UP000006038"/>
    </source>
</evidence>
<feature type="region of interest" description="Disordered" evidence="1">
    <location>
        <begin position="102"/>
        <end position="130"/>
    </location>
</feature>
<dbReference type="HOGENOM" id="CLU_088087_1_0_1"/>
<dbReference type="KEGG" id="obr:102716526"/>
<dbReference type="RefSeq" id="XP_006660634.1">
    <property type="nucleotide sequence ID" value="XM_006660571.3"/>
</dbReference>
<evidence type="ECO:0000313" key="2">
    <source>
        <dbReference type="EnsemblPlants" id="OB09G17240.1"/>
    </source>
</evidence>
<dbReference type="AlphaFoldDB" id="J3MXJ5"/>
<sequence length="201" mass="22921">MDGDGEVRLVRRKGKKRPQPPAPSVVERDEAARGRFDALRRDYHDLLKDTEMKRRRLESMRQRNLGLLAEVKFLRKKYDSFMKDDGLQKAHYRLKEKKTPRVPYHVGSNDASAHYGGTTEFPSTSKRTNLDLNQDSAMNDELADFLPHHNHLELKRPAQAGLDDDIVAADVNLSACRDTGNSPASDDKRSVAWQDRVVVKV</sequence>
<evidence type="ECO:0000256" key="1">
    <source>
        <dbReference type="SAM" id="MobiDB-lite"/>
    </source>
</evidence>
<accession>J3MXJ5</accession>
<dbReference type="OrthoDB" id="993453at2759"/>
<dbReference type="Proteomes" id="UP000006038">
    <property type="component" value="Chromosome 9"/>
</dbReference>
<dbReference type="PANTHER" id="PTHR34807:SF16">
    <property type="entry name" value="OS09G0421500 PROTEIN"/>
    <property type="match status" value="1"/>
</dbReference>
<feature type="region of interest" description="Disordered" evidence="1">
    <location>
        <begin position="1"/>
        <end position="33"/>
    </location>
</feature>
<reference evidence="2" key="1">
    <citation type="journal article" date="2013" name="Nat. Commun.">
        <title>Whole-genome sequencing of Oryza brachyantha reveals mechanisms underlying Oryza genome evolution.</title>
        <authorList>
            <person name="Chen J."/>
            <person name="Huang Q."/>
            <person name="Gao D."/>
            <person name="Wang J."/>
            <person name="Lang Y."/>
            <person name="Liu T."/>
            <person name="Li B."/>
            <person name="Bai Z."/>
            <person name="Luis Goicoechea J."/>
            <person name="Liang C."/>
            <person name="Chen C."/>
            <person name="Zhang W."/>
            <person name="Sun S."/>
            <person name="Liao Y."/>
            <person name="Zhang X."/>
            <person name="Yang L."/>
            <person name="Song C."/>
            <person name="Wang M."/>
            <person name="Shi J."/>
            <person name="Liu G."/>
            <person name="Liu J."/>
            <person name="Zhou H."/>
            <person name="Zhou W."/>
            <person name="Yu Q."/>
            <person name="An N."/>
            <person name="Chen Y."/>
            <person name="Cai Q."/>
            <person name="Wang B."/>
            <person name="Liu B."/>
            <person name="Min J."/>
            <person name="Huang Y."/>
            <person name="Wu H."/>
            <person name="Li Z."/>
            <person name="Zhang Y."/>
            <person name="Yin Y."/>
            <person name="Song W."/>
            <person name="Jiang J."/>
            <person name="Jackson S.A."/>
            <person name="Wing R.A."/>
            <person name="Wang J."/>
            <person name="Chen M."/>
        </authorList>
    </citation>
    <scope>NUCLEOTIDE SEQUENCE [LARGE SCALE GENOMIC DNA]</scope>
    <source>
        <strain evidence="2">cv. IRGC 101232</strain>
    </source>
</reference>